<proteinExistence type="predicted"/>
<dbReference type="EMBL" id="GBXM01019210">
    <property type="protein sequence ID" value="JAH89367.1"/>
    <property type="molecule type" value="Transcribed_RNA"/>
</dbReference>
<evidence type="ECO:0000313" key="1">
    <source>
        <dbReference type="EMBL" id="JAH89367.1"/>
    </source>
</evidence>
<dbReference type="AlphaFoldDB" id="A0A0E9WG92"/>
<protein>
    <submittedName>
        <fullName evidence="1">Uncharacterized protein</fullName>
    </submittedName>
</protein>
<name>A0A0E9WG92_ANGAN</name>
<sequence length="39" mass="4620">MVLRTFMFNNQKYISILKVEVYEKCIVMGILASLYFSLI</sequence>
<accession>A0A0E9WG92</accession>
<organism evidence="1">
    <name type="scientific">Anguilla anguilla</name>
    <name type="common">European freshwater eel</name>
    <name type="synonym">Muraena anguilla</name>
    <dbReference type="NCBI Taxonomy" id="7936"/>
    <lineage>
        <taxon>Eukaryota</taxon>
        <taxon>Metazoa</taxon>
        <taxon>Chordata</taxon>
        <taxon>Craniata</taxon>
        <taxon>Vertebrata</taxon>
        <taxon>Euteleostomi</taxon>
        <taxon>Actinopterygii</taxon>
        <taxon>Neopterygii</taxon>
        <taxon>Teleostei</taxon>
        <taxon>Anguilliformes</taxon>
        <taxon>Anguillidae</taxon>
        <taxon>Anguilla</taxon>
    </lineage>
</organism>
<reference evidence="1" key="2">
    <citation type="journal article" date="2015" name="Fish Shellfish Immunol.">
        <title>Early steps in the European eel (Anguilla anguilla)-Vibrio vulnificus interaction in the gills: Role of the RtxA13 toxin.</title>
        <authorList>
            <person name="Callol A."/>
            <person name="Pajuelo D."/>
            <person name="Ebbesson L."/>
            <person name="Teles M."/>
            <person name="MacKenzie S."/>
            <person name="Amaro C."/>
        </authorList>
    </citation>
    <scope>NUCLEOTIDE SEQUENCE</scope>
</reference>
<reference evidence="1" key="1">
    <citation type="submission" date="2014-11" db="EMBL/GenBank/DDBJ databases">
        <authorList>
            <person name="Amaro Gonzalez C."/>
        </authorList>
    </citation>
    <scope>NUCLEOTIDE SEQUENCE</scope>
</reference>